<proteinExistence type="predicted"/>
<comment type="caution">
    <text evidence="1">The sequence shown here is derived from an EMBL/GenBank/DDBJ whole genome shotgun (WGS) entry which is preliminary data.</text>
</comment>
<sequence>MARSSVLFAATLVAGTLVGPAMAQDSPMSFFVTSQGPGDGANLGGLEGADAHCTSLAEAVGVTGKTWAAYLSTSDTDARDRIGGGPWVNAKGETIADSLDALHSDANAITKATALSESGELVNGRGDQPNRHDILTGSLPDGTAHEATCENWTSNGEGSAMVGHHDRMGLDDSAEAKSWNSSHPSRGCGQEALQGTGGDGLLYCFAK</sequence>
<dbReference type="Gene3D" id="3.10.100.10">
    <property type="entry name" value="Mannose-Binding Protein A, subunit A"/>
    <property type="match status" value="1"/>
</dbReference>
<dbReference type="AlphaFoldDB" id="A0A0F9L1L8"/>
<organism evidence="1">
    <name type="scientific">marine sediment metagenome</name>
    <dbReference type="NCBI Taxonomy" id="412755"/>
    <lineage>
        <taxon>unclassified sequences</taxon>
        <taxon>metagenomes</taxon>
        <taxon>ecological metagenomes</taxon>
    </lineage>
</organism>
<reference evidence="1" key="1">
    <citation type="journal article" date="2015" name="Nature">
        <title>Complex archaea that bridge the gap between prokaryotes and eukaryotes.</title>
        <authorList>
            <person name="Spang A."/>
            <person name="Saw J.H."/>
            <person name="Jorgensen S.L."/>
            <person name="Zaremba-Niedzwiedzka K."/>
            <person name="Martijn J."/>
            <person name="Lind A.E."/>
            <person name="van Eijk R."/>
            <person name="Schleper C."/>
            <person name="Guy L."/>
            <person name="Ettema T.J."/>
        </authorList>
    </citation>
    <scope>NUCLEOTIDE SEQUENCE</scope>
</reference>
<gene>
    <name evidence="1" type="ORF">LCGC14_1257360</name>
</gene>
<dbReference type="InterPro" id="IPR016186">
    <property type="entry name" value="C-type_lectin-like/link_sf"/>
</dbReference>
<evidence type="ECO:0008006" key="2">
    <source>
        <dbReference type="Google" id="ProtNLM"/>
    </source>
</evidence>
<dbReference type="SUPFAM" id="SSF56436">
    <property type="entry name" value="C-type lectin-like"/>
    <property type="match status" value="1"/>
</dbReference>
<accession>A0A0F9L1L8</accession>
<dbReference type="EMBL" id="LAZR01006939">
    <property type="protein sequence ID" value="KKM88579.1"/>
    <property type="molecule type" value="Genomic_DNA"/>
</dbReference>
<evidence type="ECO:0000313" key="1">
    <source>
        <dbReference type="EMBL" id="KKM88579.1"/>
    </source>
</evidence>
<protein>
    <recommendedName>
        <fullName evidence="2">Lectin</fullName>
    </recommendedName>
</protein>
<dbReference type="InterPro" id="IPR016187">
    <property type="entry name" value="CTDL_fold"/>
</dbReference>
<name>A0A0F9L1L8_9ZZZZ</name>